<organism evidence="2 3">
    <name type="scientific">Microthlaspi erraticum</name>
    <dbReference type="NCBI Taxonomy" id="1685480"/>
    <lineage>
        <taxon>Eukaryota</taxon>
        <taxon>Viridiplantae</taxon>
        <taxon>Streptophyta</taxon>
        <taxon>Embryophyta</taxon>
        <taxon>Tracheophyta</taxon>
        <taxon>Spermatophyta</taxon>
        <taxon>Magnoliopsida</taxon>
        <taxon>eudicotyledons</taxon>
        <taxon>Gunneridae</taxon>
        <taxon>Pentapetalae</taxon>
        <taxon>rosids</taxon>
        <taxon>malvids</taxon>
        <taxon>Brassicales</taxon>
        <taxon>Brassicaceae</taxon>
        <taxon>Coluteocarpeae</taxon>
        <taxon>Microthlaspi</taxon>
    </lineage>
</organism>
<protein>
    <recommendedName>
        <fullName evidence="1">Reverse transcriptase Ty1/copia-type domain-containing protein</fullName>
    </recommendedName>
</protein>
<dbReference type="SUPFAM" id="SSF56672">
    <property type="entry name" value="DNA/RNA polymerases"/>
    <property type="match status" value="1"/>
</dbReference>
<accession>A0A6D2JB42</accession>
<reference evidence="2" key="1">
    <citation type="submission" date="2020-01" db="EMBL/GenBank/DDBJ databases">
        <authorList>
            <person name="Mishra B."/>
        </authorList>
    </citation>
    <scope>NUCLEOTIDE SEQUENCE [LARGE SCALE GENOMIC DNA]</scope>
</reference>
<dbReference type="Proteomes" id="UP000467841">
    <property type="component" value="Unassembled WGS sequence"/>
</dbReference>
<dbReference type="AlphaFoldDB" id="A0A6D2JB42"/>
<gene>
    <name evidence="2" type="ORF">MERR_LOCUS26005</name>
</gene>
<proteinExistence type="predicted"/>
<dbReference type="InterPro" id="IPR043502">
    <property type="entry name" value="DNA/RNA_pol_sf"/>
</dbReference>
<dbReference type="InterPro" id="IPR013103">
    <property type="entry name" value="RVT_2"/>
</dbReference>
<evidence type="ECO:0000313" key="3">
    <source>
        <dbReference type="Proteomes" id="UP000467841"/>
    </source>
</evidence>
<comment type="caution">
    <text evidence="2">The sequence shown here is derived from an EMBL/GenBank/DDBJ whole genome shotgun (WGS) entry which is preliminary data.</text>
</comment>
<evidence type="ECO:0000259" key="1">
    <source>
        <dbReference type="Pfam" id="PF07727"/>
    </source>
</evidence>
<name>A0A6D2JB42_9BRAS</name>
<dbReference type="EMBL" id="CACVBM020001197">
    <property type="protein sequence ID" value="CAA7038770.1"/>
    <property type="molecule type" value="Genomic_DNA"/>
</dbReference>
<sequence>MLVCEDEIRFIMKNHTWVLVDLPAGAKVIGLKCIFKLKRNYDGSIHKHKVSLVAKGYAQQHGVDYDEVFSRVARLETIRLLISLAASRGWEIHHLDVKTAFLHGELQEVVYVTQPEGFEEKGCEGKFCKLNKAFYCLKQAQRVWSINLKHIFKELRFTKCTKEPTVYQREVSGNLLLVAVYVDGLLVT</sequence>
<dbReference type="OrthoDB" id="913156at2759"/>
<dbReference type="Pfam" id="PF07727">
    <property type="entry name" value="RVT_2"/>
    <property type="match status" value="1"/>
</dbReference>
<evidence type="ECO:0000313" key="2">
    <source>
        <dbReference type="EMBL" id="CAA7038770.1"/>
    </source>
</evidence>
<keyword evidence="3" id="KW-1185">Reference proteome</keyword>
<feature type="domain" description="Reverse transcriptase Ty1/copia-type" evidence="1">
    <location>
        <begin position="14"/>
        <end position="188"/>
    </location>
</feature>